<evidence type="ECO:0000313" key="4">
    <source>
        <dbReference type="Proteomes" id="UP000799776"/>
    </source>
</evidence>
<dbReference type="Pfam" id="PF12572">
    <property type="entry name" value="DUF3752"/>
    <property type="match status" value="1"/>
</dbReference>
<evidence type="ECO:0000256" key="1">
    <source>
        <dbReference type="SAM" id="MobiDB-lite"/>
    </source>
</evidence>
<dbReference type="OrthoDB" id="73491at2759"/>
<comment type="caution">
    <text evidence="3">The sequence shown here is derived from an EMBL/GenBank/DDBJ whole genome shotgun (WGS) entry which is preliminary data.</text>
</comment>
<keyword evidence="4" id="KW-1185">Reference proteome</keyword>
<feature type="compositionally biased region" description="Basic and acidic residues" evidence="1">
    <location>
        <begin position="196"/>
        <end position="250"/>
    </location>
</feature>
<dbReference type="Proteomes" id="UP000799776">
    <property type="component" value="Unassembled WGS sequence"/>
</dbReference>
<organism evidence="3 4">
    <name type="scientific">Saccharata proteae CBS 121410</name>
    <dbReference type="NCBI Taxonomy" id="1314787"/>
    <lineage>
        <taxon>Eukaryota</taxon>
        <taxon>Fungi</taxon>
        <taxon>Dikarya</taxon>
        <taxon>Ascomycota</taxon>
        <taxon>Pezizomycotina</taxon>
        <taxon>Dothideomycetes</taxon>
        <taxon>Dothideomycetes incertae sedis</taxon>
        <taxon>Botryosphaeriales</taxon>
        <taxon>Saccharataceae</taxon>
        <taxon>Saccharata</taxon>
    </lineage>
</organism>
<feature type="compositionally biased region" description="Pro residues" evidence="1">
    <location>
        <begin position="56"/>
        <end position="70"/>
    </location>
</feature>
<name>A0A9P4HRN0_9PEZI</name>
<evidence type="ECO:0000313" key="3">
    <source>
        <dbReference type="EMBL" id="KAF2085657.1"/>
    </source>
</evidence>
<reference evidence="3" key="1">
    <citation type="journal article" date="2020" name="Stud. Mycol.">
        <title>101 Dothideomycetes genomes: a test case for predicting lifestyles and emergence of pathogens.</title>
        <authorList>
            <person name="Haridas S."/>
            <person name="Albert R."/>
            <person name="Binder M."/>
            <person name="Bloem J."/>
            <person name="Labutti K."/>
            <person name="Salamov A."/>
            <person name="Andreopoulos B."/>
            <person name="Baker S."/>
            <person name="Barry K."/>
            <person name="Bills G."/>
            <person name="Bluhm B."/>
            <person name="Cannon C."/>
            <person name="Castanera R."/>
            <person name="Culley D."/>
            <person name="Daum C."/>
            <person name="Ezra D."/>
            <person name="Gonzalez J."/>
            <person name="Henrissat B."/>
            <person name="Kuo A."/>
            <person name="Liang C."/>
            <person name="Lipzen A."/>
            <person name="Lutzoni F."/>
            <person name="Magnuson J."/>
            <person name="Mondo S."/>
            <person name="Nolan M."/>
            <person name="Ohm R."/>
            <person name="Pangilinan J."/>
            <person name="Park H.-J."/>
            <person name="Ramirez L."/>
            <person name="Alfaro M."/>
            <person name="Sun H."/>
            <person name="Tritt A."/>
            <person name="Yoshinaga Y."/>
            <person name="Zwiers L.-H."/>
            <person name="Turgeon B."/>
            <person name="Goodwin S."/>
            <person name="Spatafora J."/>
            <person name="Crous P."/>
            <person name="Grigoriev I."/>
        </authorList>
    </citation>
    <scope>NUCLEOTIDE SEQUENCE</scope>
    <source>
        <strain evidence="3">CBS 121410</strain>
    </source>
</reference>
<accession>A0A9P4HRN0</accession>
<dbReference type="AlphaFoldDB" id="A0A9P4HRN0"/>
<proteinExistence type="predicted"/>
<feature type="region of interest" description="Disordered" evidence="1">
    <location>
        <begin position="1"/>
        <end position="252"/>
    </location>
</feature>
<feature type="compositionally biased region" description="Acidic residues" evidence="1">
    <location>
        <begin position="71"/>
        <end position="84"/>
    </location>
</feature>
<gene>
    <name evidence="3" type="ORF">K490DRAFT_46131</name>
</gene>
<sequence length="281" mass="31025">MSTAGPELPPHLLAKRKRATEQEEQASASATPSQNEASRSTSPDGGEKRRRVMGPAMPPAPLDQMPPPAPQEDEGSDSSSDDDFGPAPPPANAPKVDIHFYYDDMPDFSNDMKESDSKPQRDEWMMLPPKADDLSARMDPTKLRARGFNTGKSARGANLSSGADGAMWTETPEQKRKRLENEVMGVTAPASQQGGKESKKRERDEETARRIREHAEKTRGKSLYEAHKGRTDREEEDDPSKRAFDREKDMGAGLVIGHKQRKEMLSRAKDFGSKFSGGGFL</sequence>
<dbReference type="InterPro" id="IPR022226">
    <property type="entry name" value="DUF3752"/>
</dbReference>
<evidence type="ECO:0000259" key="2">
    <source>
        <dbReference type="Pfam" id="PF12572"/>
    </source>
</evidence>
<protein>
    <recommendedName>
        <fullName evidence="2">DUF3752 domain-containing protein</fullName>
    </recommendedName>
</protein>
<feature type="compositionally biased region" description="Basic and acidic residues" evidence="1">
    <location>
        <begin position="110"/>
        <end position="142"/>
    </location>
</feature>
<feature type="domain" description="DUF3752" evidence="2">
    <location>
        <begin position="128"/>
        <end position="276"/>
    </location>
</feature>
<dbReference type="InterPro" id="IPR046331">
    <property type="entry name" value="GPAM1-like"/>
</dbReference>
<feature type="compositionally biased region" description="Low complexity" evidence="1">
    <location>
        <begin position="25"/>
        <end position="34"/>
    </location>
</feature>
<dbReference type="EMBL" id="ML978729">
    <property type="protein sequence ID" value="KAF2085657.1"/>
    <property type="molecule type" value="Genomic_DNA"/>
</dbReference>
<dbReference type="PANTHER" id="PTHR46370">
    <property type="entry name" value="GPALPP MOTIFS-CONTAINING PROTEIN 1"/>
    <property type="match status" value="1"/>
</dbReference>
<dbReference type="PANTHER" id="PTHR46370:SF1">
    <property type="entry name" value="GPALPP MOTIFS-CONTAINING PROTEIN 1"/>
    <property type="match status" value="1"/>
</dbReference>